<dbReference type="AlphaFoldDB" id="A0A0A1STW3"/>
<evidence type="ECO:0000256" key="1">
    <source>
        <dbReference type="SAM" id="MobiDB-lite"/>
    </source>
</evidence>
<dbReference type="EMBL" id="CDHN01000002">
    <property type="protein sequence ID" value="CEJ85819.1"/>
    <property type="molecule type" value="Genomic_DNA"/>
</dbReference>
<name>A0A0A1STW3_9HYPO</name>
<dbReference type="Proteomes" id="UP000039046">
    <property type="component" value="Unassembled WGS sequence"/>
</dbReference>
<feature type="compositionally biased region" description="Polar residues" evidence="1">
    <location>
        <begin position="155"/>
        <end position="165"/>
    </location>
</feature>
<proteinExistence type="predicted"/>
<keyword evidence="3" id="KW-1185">Reference proteome</keyword>
<sequence>MSPLHRFVAQEPQISTRDAKAFKTPEPFADPEALSQTSPSRPRLRLRKRAATHLNAPTQHFLESVAAADIPIPSIEEPQVVDQDMLDTEDPALSSFYPIDLLPRAIQESRGRTFSPPKTPAPEVTTAILPRQFPNWDIESPLSSRDSSPDWEFSRPSTARSSQTSASLFTQYSAHSTDISQCVSPEFDTSERFGEFLSVNDAIREPTQSRRSRRAPWTRQMSAHVWNTYATYLQDPKVTPFNIGKSGIPPHGVCNRVAREARRSWRQGQQKSTRRSATPTADSTAVAVSSWPHTCAATRAHLRELCKSNTSSSARGHRHMAYSPAPFGRAANRTRTRRSAPAMSPRGVFSSSDMSISLTLSTAESMQPDGPLAQLTSSVPGPARDENTPTPSQPQMPLVALADAISMEQDQNRLGSPFMAKSYGPSSSSNLDDVFSISSAGDRQAQTADRRRLASPARLTQSKPCSQKRRPAFLETRNRKRPSLGTDFWTKPADEEDPTAAVAEFSSTTSSQRDALFVPRANIQELFEASQPLASSSSTKQLVAPIRLGSPFTAKSSSHSVPNRFSSPARLDLGSAIRKPFATVQQASEGSSSKSSLQTRLAYIDQRLKAFRRRGSRERRSKSPQ</sequence>
<dbReference type="HOGENOM" id="CLU_012261_0_0_1"/>
<accession>A0A0A1STW3</accession>
<gene>
    <name evidence="2" type="ORF">VHEMI03925</name>
</gene>
<dbReference type="STRING" id="1531966.A0A0A1STW3"/>
<feature type="region of interest" description="Disordered" evidence="1">
    <location>
        <begin position="138"/>
        <end position="165"/>
    </location>
</feature>
<feature type="region of interest" description="Disordered" evidence="1">
    <location>
        <begin position="364"/>
        <end position="395"/>
    </location>
</feature>
<dbReference type="OrthoDB" id="419770at2759"/>
<feature type="region of interest" description="Disordered" evidence="1">
    <location>
        <begin position="1"/>
        <end position="42"/>
    </location>
</feature>
<feature type="compositionally biased region" description="Polar residues" evidence="1">
    <location>
        <begin position="266"/>
        <end position="285"/>
    </location>
</feature>
<evidence type="ECO:0000313" key="2">
    <source>
        <dbReference type="EMBL" id="CEJ85819.1"/>
    </source>
</evidence>
<protein>
    <submittedName>
        <fullName evidence="2">Uncharacterized protein</fullName>
    </submittedName>
</protein>
<evidence type="ECO:0000313" key="3">
    <source>
        <dbReference type="Proteomes" id="UP000039046"/>
    </source>
</evidence>
<organism evidence="2 3">
    <name type="scientific">[Torrubiella] hemipterigena</name>
    <dbReference type="NCBI Taxonomy" id="1531966"/>
    <lineage>
        <taxon>Eukaryota</taxon>
        <taxon>Fungi</taxon>
        <taxon>Dikarya</taxon>
        <taxon>Ascomycota</taxon>
        <taxon>Pezizomycotina</taxon>
        <taxon>Sordariomycetes</taxon>
        <taxon>Hypocreomycetidae</taxon>
        <taxon>Hypocreales</taxon>
        <taxon>Clavicipitaceae</taxon>
        <taxon>Clavicipitaceae incertae sedis</taxon>
        <taxon>'Torrubiella' clade</taxon>
    </lineage>
</organism>
<feature type="region of interest" description="Disordered" evidence="1">
    <location>
        <begin position="308"/>
        <end position="350"/>
    </location>
</feature>
<reference evidence="2 3" key="1">
    <citation type="journal article" date="2015" name="Genome Announc.">
        <title>Draft Genome Sequence and Gene Annotation of the Entomopathogenic Fungus Verticillium hemipterigenum.</title>
        <authorList>
            <person name="Horn F."/>
            <person name="Habel A."/>
            <person name="Scharf D.H."/>
            <person name="Dworschak J."/>
            <person name="Brakhage A.A."/>
            <person name="Guthke R."/>
            <person name="Hertweck C."/>
            <person name="Linde J."/>
        </authorList>
    </citation>
    <scope>NUCLEOTIDE SEQUENCE [LARGE SCALE GENOMIC DNA]</scope>
</reference>
<feature type="region of interest" description="Disordered" evidence="1">
    <location>
        <begin position="261"/>
        <end position="285"/>
    </location>
</feature>
<feature type="region of interest" description="Disordered" evidence="1">
    <location>
        <begin position="439"/>
        <end position="498"/>
    </location>
</feature>